<evidence type="ECO:0000313" key="4">
    <source>
        <dbReference type="WBParaSite" id="SBAD_0000908101-mRNA-1"/>
    </source>
</evidence>
<dbReference type="WBParaSite" id="SBAD_0000908101-mRNA-1">
    <property type="protein sequence ID" value="SBAD_0000908101-mRNA-1"/>
    <property type="gene ID" value="SBAD_0000908101"/>
</dbReference>
<keyword evidence="1" id="KW-0732">Signal</keyword>
<gene>
    <name evidence="2" type="ORF">SBAD_LOCUS8764</name>
</gene>
<dbReference type="AlphaFoldDB" id="A0A183IYR6"/>
<proteinExistence type="predicted"/>
<sequence length="166" mass="18985">MDRRSLTVACLLLGAVIAWPSRKKSKGKTVALVTHLVLILASKASEMARNVIIRCSLLRKSAIALDRSFIRLSWEDILHLDKVKELKDTLVKVNTLKDSKVEDRSLSEQLWQTLNTVIKQNFSFNSILQQLAARLRDKLIGSLPIIGKVIRRDGRQRRWDKNLVNF</sequence>
<reference evidence="4" key="1">
    <citation type="submission" date="2016-06" db="UniProtKB">
        <authorList>
            <consortium name="WormBaseParasite"/>
        </authorList>
    </citation>
    <scope>IDENTIFICATION</scope>
</reference>
<protein>
    <submittedName>
        <fullName evidence="4">Secreted protein</fullName>
    </submittedName>
</protein>
<dbReference type="Proteomes" id="UP000270296">
    <property type="component" value="Unassembled WGS sequence"/>
</dbReference>
<keyword evidence="3" id="KW-1185">Reference proteome</keyword>
<feature type="chain" id="PRO_5043140318" evidence="1">
    <location>
        <begin position="19"/>
        <end position="166"/>
    </location>
</feature>
<evidence type="ECO:0000313" key="3">
    <source>
        <dbReference type="Proteomes" id="UP000270296"/>
    </source>
</evidence>
<name>A0A183IYR6_9BILA</name>
<evidence type="ECO:0000256" key="1">
    <source>
        <dbReference type="SAM" id="SignalP"/>
    </source>
</evidence>
<accession>A0A183IYR6</accession>
<feature type="signal peptide" evidence="1">
    <location>
        <begin position="1"/>
        <end position="18"/>
    </location>
</feature>
<organism evidence="4">
    <name type="scientific">Soboliphyme baturini</name>
    <dbReference type="NCBI Taxonomy" id="241478"/>
    <lineage>
        <taxon>Eukaryota</taxon>
        <taxon>Metazoa</taxon>
        <taxon>Ecdysozoa</taxon>
        <taxon>Nematoda</taxon>
        <taxon>Enoplea</taxon>
        <taxon>Dorylaimia</taxon>
        <taxon>Dioctophymatida</taxon>
        <taxon>Dioctophymatoidea</taxon>
        <taxon>Soboliphymatidae</taxon>
        <taxon>Soboliphyme</taxon>
    </lineage>
</organism>
<reference evidence="2 3" key="2">
    <citation type="submission" date="2018-11" db="EMBL/GenBank/DDBJ databases">
        <authorList>
            <consortium name="Pathogen Informatics"/>
        </authorList>
    </citation>
    <scope>NUCLEOTIDE SEQUENCE [LARGE SCALE GENOMIC DNA]</scope>
</reference>
<evidence type="ECO:0000313" key="2">
    <source>
        <dbReference type="EMBL" id="VDP19112.1"/>
    </source>
</evidence>
<dbReference type="EMBL" id="UZAM01011936">
    <property type="protein sequence ID" value="VDP19112.1"/>
    <property type="molecule type" value="Genomic_DNA"/>
</dbReference>